<comment type="caution">
    <text evidence="2">The sequence shown here is derived from an EMBL/GenBank/DDBJ whole genome shotgun (WGS) entry which is preliminary data.</text>
</comment>
<dbReference type="PROSITE" id="PS50011">
    <property type="entry name" value="PROTEIN_KINASE_DOM"/>
    <property type="match status" value="1"/>
</dbReference>
<dbReference type="Pfam" id="PF01636">
    <property type="entry name" value="APH"/>
    <property type="match status" value="1"/>
</dbReference>
<gene>
    <name evidence="2" type="ORF">PT974_01249</name>
</gene>
<proteinExistence type="predicted"/>
<evidence type="ECO:0000259" key="1">
    <source>
        <dbReference type="PROSITE" id="PS50011"/>
    </source>
</evidence>
<protein>
    <recommendedName>
        <fullName evidence="1">Protein kinase domain-containing protein</fullName>
    </recommendedName>
</protein>
<dbReference type="InterPro" id="IPR000719">
    <property type="entry name" value="Prot_kinase_dom"/>
</dbReference>
<feature type="domain" description="Protein kinase" evidence="1">
    <location>
        <begin position="1"/>
        <end position="258"/>
    </location>
</feature>
<reference evidence="2 3" key="1">
    <citation type="submission" date="2024-01" db="EMBL/GenBank/DDBJ databases">
        <title>Complete genome of Cladobotryum mycophilum ATHUM6906.</title>
        <authorList>
            <person name="Christinaki A.C."/>
            <person name="Myridakis A.I."/>
            <person name="Kouvelis V.N."/>
        </authorList>
    </citation>
    <scope>NUCLEOTIDE SEQUENCE [LARGE SCALE GENOMIC DNA]</scope>
    <source>
        <strain evidence="2 3">ATHUM6906</strain>
    </source>
</reference>
<sequence length="258" mass="29948">MMLERIDLDKLTSSKRLTRYGSAYRWDADTVVKTGDNVFFAEAEMMRFITENTTIPIPALHHGYLDDDTNQYVLVMDYVEGETLDAVWEDYNEDEQEEVIAQLRDYMAQLRQFKGTFIGSIDGTCCNDPYFSDGLGGYGPFPAENEFNEGVVEAMRKDRPEAFVEYASDLWMSSMRGHESILTHNDFEPRNILVEGTEVVAILDWENAGYYPEYWEYCKAMRRPDWTNPFTASRAVDRILKPYPRELSVVWSCNEALY</sequence>
<dbReference type="EMBL" id="JAVFKD010000001">
    <property type="protein sequence ID" value="KAK5998865.1"/>
    <property type="molecule type" value="Genomic_DNA"/>
</dbReference>
<keyword evidence="3" id="KW-1185">Reference proteome</keyword>
<dbReference type="SUPFAM" id="SSF56112">
    <property type="entry name" value="Protein kinase-like (PK-like)"/>
    <property type="match status" value="1"/>
</dbReference>
<dbReference type="InterPro" id="IPR011009">
    <property type="entry name" value="Kinase-like_dom_sf"/>
</dbReference>
<name>A0ABR0T486_9HYPO</name>
<evidence type="ECO:0000313" key="2">
    <source>
        <dbReference type="EMBL" id="KAK5998865.1"/>
    </source>
</evidence>
<evidence type="ECO:0000313" key="3">
    <source>
        <dbReference type="Proteomes" id="UP001338125"/>
    </source>
</evidence>
<dbReference type="PANTHER" id="PTHR21310:SF15">
    <property type="entry name" value="AMINOGLYCOSIDE PHOSPHOTRANSFERASE DOMAIN-CONTAINING PROTEIN"/>
    <property type="match status" value="1"/>
</dbReference>
<dbReference type="PANTHER" id="PTHR21310">
    <property type="entry name" value="AMINOGLYCOSIDE PHOSPHOTRANSFERASE-RELATED-RELATED"/>
    <property type="match status" value="1"/>
</dbReference>
<dbReference type="CDD" id="cd05120">
    <property type="entry name" value="APH_ChoK_like"/>
    <property type="match status" value="1"/>
</dbReference>
<dbReference type="InterPro" id="IPR002575">
    <property type="entry name" value="Aminoglycoside_PTrfase"/>
</dbReference>
<dbReference type="InterPro" id="IPR051678">
    <property type="entry name" value="AGP_Transferase"/>
</dbReference>
<dbReference type="Gene3D" id="3.90.1200.10">
    <property type="match status" value="1"/>
</dbReference>
<organism evidence="2 3">
    <name type="scientific">Cladobotryum mycophilum</name>
    <dbReference type="NCBI Taxonomy" id="491253"/>
    <lineage>
        <taxon>Eukaryota</taxon>
        <taxon>Fungi</taxon>
        <taxon>Dikarya</taxon>
        <taxon>Ascomycota</taxon>
        <taxon>Pezizomycotina</taxon>
        <taxon>Sordariomycetes</taxon>
        <taxon>Hypocreomycetidae</taxon>
        <taxon>Hypocreales</taxon>
        <taxon>Hypocreaceae</taxon>
        <taxon>Cladobotryum</taxon>
    </lineage>
</organism>
<accession>A0ABR0T486</accession>
<dbReference type="Proteomes" id="UP001338125">
    <property type="component" value="Unassembled WGS sequence"/>
</dbReference>